<evidence type="ECO:0000256" key="5">
    <source>
        <dbReference type="SAM" id="MobiDB-lite"/>
    </source>
</evidence>
<feature type="domain" description="GRF-type" evidence="7">
    <location>
        <begin position="22"/>
        <end position="58"/>
    </location>
</feature>
<feature type="transmembrane region" description="Helical" evidence="6">
    <location>
        <begin position="133"/>
        <end position="152"/>
    </location>
</feature>
<feature type="region of interest" description="Disordered" evidence="5">
    <location>
        <begin position="1"/>
        <end position="22"/>
    </location>
</feature>
<evidence type="ECO:0000313" key="9">
    <source>
        <dbReference type="Proteomes" id="UP000886595"/>
    </source>
</evidence>
<dbReference type="Proteomes" id="UP000886595">
    <property type="component" value="Unassembled WGS sequence"/>
</dbReference>
<dbReference type="PANTHER" id="PTHR33248">
    <property type="entry name" value="ZINC ION-BINDING PROTEIN"/>
    <property type="match status" value="1"/>
</dbReference>
<dbReference type="AlphaFoldDB" id="A0A8X7UMJ6"/>
<evidence type="ECO:0000256" key="2">
    <source>
        <dbReference type="ARBA" id="ARBA00022771"/>
    </source>
</evidence>
<dbReference type="PROSITE" id="PS51999">
    <property type="entry name" value="ZF_GRF"/>
    <property type="match status" value="1"/>
</dbReference>
<comment type="caution">
    <text evidence="8">The sequence shown here is derived from an EMBL/GenBank/DDBJ whole genome shotgun (WGS) entry which is preliminary data.</text>
</comment>
<evidence type="ECO:0000256" key="6">
    <source>
        <dbReference type="SAM" id="Phobius"/>
    </source>
</evidence>
<evidence type="ECO:0000256" key="1">
    <source>
        <dbReference type="ARBA" id="ARBA00022723"/>
    </source>
</evidence>
<evidence type="ECO:0000256" key="4">
    <source>
        <dbReference type="PROSITE-ProRule" id="PRU01343"/>
    </source>
</evidence>
<dbReference type="GO" id="GO:0008270">
    <property type="term" value="F:zinc ion binding"/>
    <property type="evidence" value="ECO:0007669"/>
    <property type="project" value="UniProtKB-KW"/>
</dbReference>
<feature type="compositionally biased region" description="Low complexity" evidence="5">
    <location>
        <begin position="1"/>
        <end position="20"/>
    </location>
</feature>
<reference evidence="8 9" key="1">
    <citation type="submission" date="2020-02" db="EMBL/GenBank/DDBJ databases">
        <authorList>
            <person name="Ma Q."/>
            <person name="Huang Y."/>
            <person name="Song X."/>
            <person name="Pei D."/>
        </authorList>
    </citation>
    <scope>NUCLEOTIDE SEQUENCE [LARGE SCALE GENOMIC DNA]</scope>
    <source>
        <strain evidence="8">Sxm20200214</strain>
        <tissue evidence="8">Leaf</tissue>
    </source>
</reference>
<evidence type="ECO:0000259" key="7">
    <source>
        <dbReference type="PROSITE" id="PS51999"/>
    </source>
</evidence>
<proteinExistence type="predicted"/>
<evidence type="ECO:0000313" key="8">
    <source>
        <dbReference type="EMBL" id="KAG2284177.1"/>
    </source>
</evidence>
<sequence length="154" mass="17202">MAYSETSSASIGSIPSSEGPPCHCSQRTVMTVSWTDENPGRRFYKCEEHGFFLWHDKEKSCPWQKKSLLEAREKILSQREEIKALSVALRQANGQITALEVSRSSGSINDTLKRIEDHVSAHINETQRMVRKVVVCSGGGLALAAALMVYYLKK</sequence>
<keyword evidence="1" id="KW-0479">Metal-binding</keyword>
<keyword evidence="2 4" id="KW-0863">Zinc-finger</keyword>
<dbReference type="OrthoDB" id="1112464at2759"/>
<keyword evidence="3" id="KW-0862">Zinc</keyword>
<keyword evidence="9" id="KW-1185">Reference proteome</keyword>
<evidence type="ECO:0000256" key="3">
    <source>
        <dbReference type="ARBA" id="ARBA00022833"/>
    </source>
</evidence>
<dbReference type="InterPro" id="IPR010666">
    <property type="entry name" value="Znf_GRF"/>
</dbReference>
<name>A0A8X7UMJ6_BRACI</name>
<gene>
    <name evidence="8" type="ORF">Bca52824_055397</name>
</gene>
<keyword evidence="6" id="KW-0812">Transmembrane</keyword>
<dbReference type="EMBL" id="JAAMPC010000011">
    <property type="protein sequence ID" value="KAG2284177.1"/>
    <property type="molecule type" value="Genomic_DNA"/>
</dbReference>
<protein>
    <recommendedName>
        <fullName evidence="7">GRF-type domain-containing protein</fullName>
    </recommendedName>
</protein>
<keyword evidence="6" id="KW-1133">Transmembrane helix</keyword>
<keyword evidence="6" id="KW-0472">Membrane</keyword>
<organism evidence="8 9">
    <name type="scientific">Brassica carinata</name>
    <name type="common">Ethiopian mustard</name>
    <name type="synonym">Abyssinian cabbage</name>
    <dbReference type="NCBI Taxonomy" id="52824"/>
    <lineage>
        <taxon>Eukaryota</taxon>
        <taxon>Viridiplantae</taxon>
        <taxon>Streptophyta</taxon>
        <taxon>Embryophyta</taxon>
        <taxon>Tracheophyta</taxon>
        <taxon>Spermatophyta</taxon>
        <taxon>Magnoliopsida</taxon>
        <taxon>eudicotyledons</taxon>
        <taxon>Gunneridae</taxon>
        <taxon>Pentapetalae</taxon>
        <taxon>rosids</taxon>
        <taxon>malvids</taxon>
        <taxon>Brassicales</taxon>
        <taxon>Brassicaceae</taxon>
        <taxon>Brassiceae</taxon>
        <taxon>Brassica</taxon>
    </lineage>
</organism>
<accession>A0A8X7UMJ6</accession>
<dbReference type="Pfam" id="PF06839">
    <property type="entry name" value="Zn_ribbon_GRF"/>
    <property type="match status" value="1"/>
</dbReference>